<evidence type="ECO:0000313" key="3">
    <source>
        <dbReference type="Proteomes" id="UP001227386"/>
    </source>
</evidence>
<accession>A0ABY8PMJ3</accession>
<keyword evidence="2" id="KW-0614">Plasmid</keyword>
<dbReference type="InterPro" id="IPR028140">
    <property type="entry name" value="TraM"/>
</dbReference>
<keyword evidence="1" id="KW-0472">Membrane</keyword>
<keyword evidence="3" id="KW-1185">Reference proteome</keyword>
<feature type="transmembrane region" description="Helical" evidence="1">
    <location>
        <begin position="119"/>
        <end position="143"/>
    </location>
</feature>
<proteinExistence type="predicted"/>
<geneLocation type="plasmid" evidence="2 3">
    <name>unnamed</name>
</geneLocation>
<name>A0ABY8PMJ3_9PSED</name>
<keyword evidence="1" id="KW-0812">Transmembrane</keyword>
<protein>
    <recommendedName>
        <fullName evidence="4">Transcriptional activator TraM</fullName>
    </recommendedName>
</protein>
<keyword evidence="1" id="KW-1133">Transmembrane helix</keyword>
<dbReference type="EMBL" id="CP123772">
    <property type="protein sequence ID" value="WGO96403.1"/>
    <property type="molecule type" value="Genomic_DNA"/>
</dbReference>
<organism evidence="2 3">
    <name type="scientific">Pseudomonas viciae</name>
    <dbReference type="NCBI Taxonomy" id="2505979"/>
    <lineage>
        <taxon>Bacteria</taxon>
        <taxon>Pseudomonadati</taxon>
        <taxon>Pseudomonadota</taxon>
        <taxon>Gammaproteobacteria</taxon>
        <taxon>Pseudomonadales</taxon>
        <taxon>Pseudomonadaceae</taxon>
        <taxon>Pseudomonas</taxon>
    </lineage>
</organism>
<gene>
    <name evidence="2" type="ORF">QCD61_28310</name>
</gene>
<evidence type="ECO:0000256" key="1">
    <source>
        <dbReference type="SAM" id="Phobius"/>
    </source>
</evidence>
<dbReference type="Proteomes" id="UP001227386">
    <property type="component" value="Plasmid unnamed"/>
</dbReference>
<reference evidence="2 3" key="1">
    <citation type="journal article" date="2012" name="Appl. Soil Ecol.">
        <title>Isolation and characterization of new plant growth-promoting bacterial endophytes.</title>
        <authorList>
            <person name="Rashid S."/>
            <person name="Charles T.C."/>
            <person name="Glick B.R."/>
        </authorList>
    </citation>
    <scope>NUCLEOTIDE SEQUENCE [LARGE SCALE GENOMIC DNA]</scope>
    <source>
        <strain evidence="2 3">YsS1</strain>
        <plasmid evidence="2 3">unnamed</plasmid>
    </source>
</reference>
<dbReference type="RefSeq" id="WP_280944986.1">
    <property type="nucleotide sequence ID" value="NZ_CP123772.1"/>
</dbReference>
<evidence type="ECO:0000313" key="2">
    <source>
        <dbReference type="EMBL" id="WGO96403.1"/>
    </source>
</evidence>
<evidence type="ECO:0008006" key="4">
    <source>
        <dbReference type="Google" id="ProtNLM"/>
    </source>
</evidence>
<dbReference type="Pfam" id="PF11657">
    <property type="entry name" value="Activator-TraM"/>
    <property type="match status" value="1"/>
</dbReference>
<sequence>MDVQRLIGEVAKRHNVLVGHNDPILITLTLNELILGEYIETVNLLLVDAQDQVSAGTAQQTEAAKQIASELITGAAAYIAEQMHTAGDQTTAQMLQLLKAETNLARQQATQAEKSRKGAFVAAMVAATCAALALGLLIGKMFLR</sequence>